<name>A0A0C3QHY5_9AGAM</name>
<protein>
    <submittedName>
        <fullName evidence="1">Uncharacterized protein</fullName>
    </submittedName>
</protein>
<accession>A0A0C3QHY5</accession>
<dbReference type="Proteomes" id="UP000054248">
    <property type="component" value="Unassembled WGS sequence"/>
</dbReference>
<proteinExistence type="predicted"/>
<reference evidence="1 2" key="1">
    <citation type="submission" date="2014-04" db="EMBL/GenBank/DDBJ databases">
        <authorList>
            <consortium name="DOE Joint Genome Institute"/>
            <person name="Kuo A."/>
            <person name="Girlanda M."/>
            <person name="Perotto S."/>
            <person name="Kohler A."/>
            <person name="Nagy L.G."/>
            <person name="Floudas D."/>
            <person name="Copeland A."/>
            <person name="Barry K.W."/>
            <person name="Cichocki N."/>
            <person name="Veneault-Fourrey C."/>
            <person name="LaButti K."/>
            <person name="Lindquist E.A."/>
            <person name="Lipzen A."/>
            <person name="Lundell T."/>
            <person name="Morin E."/>
            <person name="Murat C."/>
            <person name="Sun H."/>
            <person name="Tunlid A."/>
            <person name="Henrissat B."/>
            <person name="Grigoriev I.V."/>
            <person name="Hibbett D.S."/>
            <person name="Martin F."/>
            <person name="Nordberg H.P."/>
            <person name="Cantor M.N."/>
            <person name="Hua S.X."/>
        </authorList>
    </citation>
    <scope>NUCLEOTIDE SEQUENCE [LARGE SCALE GENOMIC DNA]</scope>
    <source>
        <strain evidence="1 2">MUT 4182</strain>
    </source>
</reference>
<feature type="non-terminal residue" evidence="1">
    <location>
        <position position="195"/>
    </location>
</feature>
<dbReference type="HOGENOM" id="CLU_112572_0_0_1"/>
<reference evidence="2" key="2">
    <citation type="submission" date="2015-01" db="EMBL/GenBank/DDBJ databases">
        <title>Evolutionary Origins and Diversification of the Mycorrhizal Mutualists.</title>
        <authorList>
            <consortium name="DOE Joint Genome Institute"/>
            <consortium name="Mycorrhizal Genomics Consortium"/>
            <person name="Kohler A."/>
            <person name="Kuo A."/>
            <person name="Nagy L.G."/>
            <person name="Floudas D."/>
            <person name="Copeland A."/>
            <person name="Barry K.W."/>
            <person name="Cichocki N."/>
            <person name="Veneault-Fourrey C."/>
            <person name="LaButti K."/>
            <person name="Lindquist E.A."/>
            <person name="Lipzen A."/>
            <person name="Lundell T."/>
            <person name="Morin E."/>
            <person name="Murat C."/>
            <person name="Riley R."/>
            <person name="Ohm R."/>
            <person name="Sun H."/>
            <person name="Tunlid A."/>
            <person name="Henrissat B."/>
            <person name="Grigoriev I.V."/>
            <person name="Hibbett D.S."/>
            <person name="Martin F."/>
        </authorList>
    </citation>
    <scope>NUCLEOTIDE SEQUENCE [LARGE SCALE GENOMIC DNA]</scope>
    <source>
        <strain evidence="2">MUT 4182</strain>
    </source>
</reference>
<dbReference type="AlphaFoldDB" id="A0A0C3QHY5"/>
<keyword evidence="2" id="KW-1185">Reference proteome</keyword>
<sequence>MQSPSRVLGSNPSDLQLDEYLKIISSEQTPDPEIKSYPDAVYFNFYSLGLSLLFTPINGYKPKTGLSRTELRDRDLVLDSVDTYNNQTKSGSKSGHFSTSPRQYSLFPALPISIPKPDNPESILEVTQNITGKDFVAFLGEPSRKGGGGGPTGGSIGIWCEWKAAGIMVEFGGDDSKSWDRGKDAVWSVLTLFRP</sequence>
<gene>
    <name evidence="1" type="ORF">M407DRAFT_35922</name>
</gene>
<dbReference type="OrthoDB" id="2224399at2759"/>
<organism evidence="1 2">
    <name type="scientific">Tulasnella calospora MUT 4182</name>
    <dbReference type="NCBI Taxonomy" id="1051891"/>
    <lineage>
        <taxon>Eukaryota</taxon>
        <taxon>Fungi</taxon>
        <taxon>Dikarya</taxon>
        <taxon>Basidiomycota</taxon>
        <taxon>Agaricomycotina</taxon>
        <taxon>Agaricomycetes</taxon>
        <taxon>Cantharellales</taxon>
        <taxon>Tulasnellaceae</taxon>
        <taxon>Tulasnella</taxon>
    </lineage>
</organism>
<evidence type="ECO:0000313" key="2">
    <source>
        <dbReference type="Proteomes" id="UP000054248"/>
    </source>
</evidence>
<dbReference type="EMBL" id="KN823026">
    <property type="protein sequence ID" value="KIO26301.1"/>
    <property type="molecule type" value="Genomic_DNA"/>
</dbReference>
<evidence type="ECO:0000313" key="1">
    <source>
        <dbReference type="EMBL" id="KIO26301.1"/>
    </source>
</evidence>